<dbReference type="Gene3D" id="3.40.630.30">
    <property type="match status" value="2"/>
</dbReference>
<dbReference type="STRING" id="1618481.US54_C0013G0006"/>
<dbReference type="GO" id="GO:0016755">
    <property type="term" value="F:aminoacyltransferase activity"/>
    <property type="evidence" value="ECO:0007669"/>
    <property type="project" value="InterPro"/>
</dbReference>
<dbReference type="PANTHER" id="PTHR36174:SF1">
    <property type="entry name" value="LIPID II:GLYCINE GLYCYLTRANSFERASE"/>
    <property type="match status" value="1"/>
</dbReference>
<organism evidence="7 8">
    <name type="scientific">Candidatus Roizmanbacteria bacterium GW2011_GWA2_37_7</name>
    <dbReference type="NCBI Taxonomy" id="1618481"/>
    <lineage>
        <taxon>Bacteria</taxon>
        <taxon>Candidatus Roizmaniibacteriota</taxon>
    </lineage>
</organism>
<accession>A0A0G0H4U4</accession>
<keyword evidence="2" id="KW-0808">Transferase</keyword>
<reference evidence="7 8" key="1">
    <citation type="journal article" date="2015" name="Nature">
        <title>rRNA introns, odd ribosomes, and small enigmatic genomes across a large radiation of phyla.</title>
        <authorList>
            <person name="Brown C.T."/>
            <person name="Hug L.A."/>
            <person name="Thomas B.C."/>
            <person name="Sharon I."/>
            <person name="Castelle C.J."/>
            <person name="Singh A."/>
            <person name="Wilkins M.J."/>
            <person name="Williams K.H."/>
            <person name="Banfield J.F."/>
        </authorList>
    </citation>
    <scope>NUCLEOTIDE SEQUENCE [LARGE SCALE GENOMIC DNA]</scope>
</reference>
<keyword evidence="3" id="KW-0133">Cell shape</keyword>
<dbReference type="PANTHER" id="PTHR36174">
    <property type="entry name" value="LIPID II:GLYCINE GLYCYLTRANSFERASE"/>
    <property type="match status" value="1"/>
</dbReference>
<keyword evidence="4" id="KW-0573">Peptidoglycan synthesis</keyword>
<dbReference type="InterPro" id="IPR003447">
    <property type="entry name" value="FEMABX"/>
</dbReference>
<dbReference type="PROSITE" id="PS51191">
    <property type="entry name" value="FEMABX"/>
    <property type="match status" value="1"/>
</dbReference>
<keyword evidence="5" id="KW-0012">Acyltransferase</keyword>
<dbReference type="AlphaFoldDB" id="A0A0G0H4U4"/>
<dbReference type="EMBL" id="LBTJ01000013">
    <property type="protein sequence ID" value="KKQ38278.1"/>
    <property type="molecule type" value="Genomic_DNA"/>
</dbReference>
<protein>
    <submittedName>
        <fullName evidence="7">FemAB family protein</fullName>
    </submittedName>
</protein>
<dbReference type="SUPFAM" id="SSF55729">
    <property type="entry name" value="Acyl-CoA N-acyltransferases (Nat)"/>
    <property type="match status" value="2"/>
</dbReference>
<dbReference type="InterPro" id="IPR050644">
    <property type="entry name" value="PG_Glycine_Bridge_Synth"/>
</dbReference>
<dbReference type="Proteomes" id="UP000034471">
    <property type="component" value="Unassembled WGS sequence"/>
</dbReference>
<dbReference type="GO" id="GO:0071555">
    <property type="term" value="P:cell wall organization"/>
    <property type="evidence" value="ECO:0007669"/>
    <property type="project" value="UniProtKB-KW"/>
</dbReference>
<proteinExistence type="inferred from homology"/>
<comment type="caution">
    <text evidence="7">The sequence shown here is derived from an EMBL/GenBank/DDBJ whole genome shotgun (WGS) entry which is preliminary data.</text>
</comment>
<evidence type="ECO:0000256" key="2">
    <source>
        <dbReference type="ARBA" id="ARBA00022679"/>
    </source>
</evidence>
<keyword evidence="6" id="KW-0961">Cell wall biogenesis/degradation</keyword>
<evidence type="ECO:0000313" key="8">
    <source>
        <dbReference type="Proteomes" id="UP000034471"/>
    </source>
</evidence>
<evidence type="ECO:0000256" key="4">
    <source>
        <dbReference type="ARBA" id="ARBA00022984"/>
    </source>
</evidence>
<dbReference type="InterPro" id="IPR016181">
    <property type="entry name" value="Acyl_CoA_acyltransferase"/>
</dbReference>
<evidence type="ECO:0000313" key="7">
    <source>
        <dbReference type="EMBL" id="KKQ38278.1"/>
    </source>
</evidence>
<evidence type="ECO:0000256" key="5">
    <source>
        <dbReference type="ARBA" id="ARBA00023315"/>
    </source>
</evidence>
<evidence type="ECO:0000256" key="3">
    <source>
        <dbReference type="ARBA" id="ARBA00022960"/>
    </source>
</evidence>
<dbReference type="Pfam" id="PF02388">
    <property type="entry name" value="FemAB"/>
    <property type="match status" value="1"/>
</dbReference>
<sequence length="335" mass="39605">MTYKIIDDQFDRTTFNQHAYHPLQSFEWGEVRKNTGVSILRIGEFDQNTLINVFTMTVHSIPHTSFKIGYIPRSVLPSEKLLTFLTTYGKTNRFLFLKFEPYEIASDNSRRLIQNLRHTISNFQESAHPLFPKWTQTLDLSADEDTLLKNMKSKTRYNMRYAIRKGIMVREESNDKGFNVFSDLYFTTTKRQKYRGHDQSYHQAIWDGLKNKYAHILVAYYNSMPLAAYELFLFKDRFYYPYGGSSPEHRELMASNLLMWEAIKLGKNLKAQTFDMWGSLPPSYDRNGKWSGFTRFKEGYGTEFVEFVGSYDLVINPVLYPLFSMMYYFRSKLFL</sequence>
<dbReference type="GO" id="GO:0008360">
    <property type="term" value="P:regulation of cell shape"/>
    <property type="evidence" value="ECO:0007669"/>
    <property type="project" value="UniProtKB-KW"/>
</dbReference>
<dbReference type="GO" id="GO:0009252">
    <property type="term" value="P:peptidoglycan biosynthetic process"/>
    <property type="evidence" value="ECO:0007669"/>
    <property type="project" value="UniProtKB-KW"/>
</dbReference>
<name>A0A0G0H4U4_9BACT</name>
<evidence type="ECO:0000256" key="1">
    <source>
        <dbReference type="ARBA" id="ARBA00009943"/>
    </source>
</evidence>
<comment type="similarity">
    <text evidence="1">Belongs to the FemABX family.</text>
</comment>
<gene>
    <name evidence="7" type="ORF">US54_C0013G0006</name>
</gene>
<evidence type="ECO:0000256" key="6">
    <source>
        <dbReference type="ARBA" id="ARBA00023316"/>
    </source>
</evidence>